<evidence type="ECO:0000313" key="1">
    <source>
        <dbReference type="EMBL" id="MDT9598532.1"/>
    </source>
</evidence>
<proteinExistence type="predicted"/>
<dbReference type="EMBL" id="JAVUPU010000003">
    <property type="protein sequence ID" value="MDT9598532.1"/>
    <property type="molecule type" value="Genomic_DNA"/>
</dbReference>
<sequence length="62" mass="7245">MTDRDDGKPLHPSAYWQKRVFALELASNDPSLSRAHRKEVERVLRNCLVAARRAAAWEDRQR</sequence>
<name>A0ABU3Q5G1_9SPHN</name>
<dbReference type="Proteomes" id="UP001259572">
    <property type="component" value="Unassembled WGS sequence"/>
</dbReference>
<keyword evidence="2" id="KW-1185">Reference proteome</keyword>
<accession>A0ABU3Q5G1</accession>
<comment type="caution">
    <text evidence="1">The sequence shown here is derived from an EMBL/GenBank/DDBJ whole genome shotgun (WGS) entry which is preliminary data.</text>
</comment>
<organism evidence="1 2">
    <name type="scientific">Sphingosinicella rhizophila</name>
    <dbReference type="NCBI Taxonomy" id="3050082"/>
    <lineage>
        <taxon>Bacteria</taxon>
        <taxon>Pseudomonadati</taxon>
        <taxon>Pseudomonadota</taxon>
        <taxon>Alphaproteobacteria</taxon>
        <taxon>Sphingomonadales</taxon>
        <taxon>Sphingosinicellaceae</taxon>
        <taxon>Sphingosinicella</taxon>
    </lineage>
</organism>
<protein>
    <submittedName>
        <fullName evidence="1">Uncharacterized protein</fullName>
    </submittedName>
</protein>
<dbReference type="RefSeq" id="WP_315724682.1">
    <property type="nucleotide sequence ID" value="NZ_JAVUPU010000003.1"/>
</dbReference>
<evidence type="ECO:0000313" key="2">
    <source>
        <dbReference type="Proteomes" id="UP001259572"/>
    </source>
</evidence>
<gene>
    <name evidence="1" type="ORF">RQX22_06165</name>
</gene>
<reference evidence="1 2" key="1">
    <citation type="submission" date="2023-05" db="EMBL/GenBank/DDBJ databases">
        <authorList>
            <person name="Guo Y."/>
        </authorList>
    </citation>
    <scope>NUCLEOTIDE SEQUENCE [LARGE SCALE GENOMIC DNA]</scope>
    <source>
        <strain evidence="1 2">GR2756</strain>
    </source>
</reference>